<evidence type="ECO:0000256" key="6">
    <source>
        <dbReference type="ARBA" id="ARBA00022840"/>
    </source>
</evidence>
<dbReference type="PROSITE" id="PS00107">
    <property type="entry name" value="PROTEIN_KINASE_ATP"/>
    <property type="match status" value="1"/>
</dbReference>
<dbReference type="InterPro" id="IPR008271">
    <property type="entry name" value="Ser/Thr_kinase_AS"/>
</dbReference>
<dbReference type="GO" id="GO:0004674">
    <property type="term" value="F:protein serine/threonine kinase activity"/>
    <property type="evidence" value="ECO:0007669"/>
    <property type="project" value="UniProtKB-KW"/>
</dbReference>
<evidence type="ECO:0000313" key="10">
    <source>
        <dbReference type="EMBL" id="PPE06452.1"/>
    </source>
</evidence>
<keyword evidence="6 7" id="KW-0067">ATP-binding</keyword>
<keyword evidence="10" id="KW-0723">Serine/threonine-protein kinase</keyword>
<reference evidence="10 11" key="1">
    <citation type="submission" date="2017-11" db="EMBL/GenBank/DDBJ databases">
        <title>Genome sequence of Mesoplasma corruscae ELCA-2 (ATCC 49579).</title>
        <authorList>
            <person name="Lo W.-S."/>
            <person name="Kuo C.-H."/>
        </authorList>
    </citation>
    <scope>NUCLEOTIDE SEQUENCE [LARGE SCALE GENOMIC DNA]</scope>
    <source>
        <strain evidence="10 11">ELCA-2</strain>
    </source>
</reference>
<dbReference type="InterPro" id="IPR000719">
    <property type="entry name" value="Prot_kinase_dom"/>
</dbReference>
<dbReference type="PANTHER" id="PTHR43671">
    <property type="entry name" value="SERINE/THREONINE-PROTEIN KINASE NEK"/>
    <property type="match status" value="1"/>
</dbReference>
<dbReference type="GO" id="GO:0005524">
    <property type="term" value="F:ATP binding"/>
    <property type="evidence" value="ECO:0007669"/>
    <property type="project" value="UniProtKB-UniRule"/>
</dbReference>
<dbReference type="Gene3D" id="1.10.510.10">
    <property type="entry name" value="Transferase(Phosphotransferase) domain 1"/>
    <property type="match status" value="1"/>
</dbReference>
<dbReference type="EMBL" id="PHNF01000001">
    <property type="protein sequence ID" value="PPE06452.1"/>
    <property type="molecule type" value="Genomic_DNA"/>
</dbReference>
<dbReference type="SUPFAM" id="SSF56112">
    <property type="entry name" value="Protein kinase-like (PK-like)"/>
    <property type="match status" value="1"/>
</dbReference>
<evidence type="ECO:0000256" key="8">
    <source>
        <dbReference type="SAM" id="Phobius"/>
    </source>
</evidence>
<dbReference type="Proteomes" id="UP000239785">
    <property type="component" value="Unassembled WGS sequence"/>
</dbReference>
<evidence type="ECO:0000256" key="3">
    <source>
        <dbReference type="ARBA" id="ARBA00022679"/>
    </source>
</evidence>
<keyword evidence="4 7" id="KW-0547">Nucleotide-binding</keyword>
<dbReference type="CDD" id="cd14014">
    <property type="entry name" value="STKc_PknB_like"/>
    <property type="match status" value="1"/>
</dbReference>
<feature type="binding site" evidence="7">
    <location>
        <position position="64"/>
    </location>
    <ligand>
        <name>ATP</name>
        <dbReference type="ChEBI" id="CHEBI:30616"/>
    </ligand>
</feature>
<comment type="caution">
    <text evidence="10">The sequence shown here is derived from an EMBL/GenBank/DDBJ whole genome shotgun (WGS) entry which is preliminary data.</text>
</comment>
<keyword evidence="8" id="KW-0812">Transmembrane</keyword>
<evidence type="ECO:0000256" key="5">
    <source>
        <dbReference type="ARBA" id="ARBA00022777"/>
    </source>
</evidence>
<feature type="transmembrane region" description="Helical" evidence="8">
    <location>
        <begin position="364"/>
        <end position="384"/>
    </location>
</feature>
<evidence type="ECO:0000313" key="11">
    <source>
        <dbReference type="Proteomes" id="UP000239785"/>
    </source>
</evidence>
<dbReference type="AlphaFoldDB" id="A0A2S5RGV3"/>
<comment type="similarity">
    <text evidence="1">Belongs to the protein kinase superfamily. NEK Ser/Thr protein kinase family. NIMA subfamily.</text>
</comment>
<evidence type="ECO:0000256" key="1">
    <source>
        <dbReference type="ARBA" id="ARBA00010886"/>
    </source>
</evidence>
<evidence type="ECO:0000256" key="7">
    <source>
        <dbReference type="PROSITE-ProRule" id="PRU10141"/>
    </source>
</evidence>
<keyword evidence="8" id="KW-1133">Transmembrane helix</keyword>
<evidence type="ECO:0000256" key="4">
    <source>
        <dbReference type="ARBA" id="ARBA00022741"/>
    </source>
</evidence>
<accession>A0A2S5RGV3</accession>
<proteinExistence type="inferred from homology"/>
<dbReference type="InterPro" id="IPR017441">
    <property type="entry name" value="Protein_kinase_ATP_BS"/>
</dbReference>
<dbReference type="EC" id="2.7.11.1" evidence="2"/>
<dbReference type="PANTHER" id="PTHR43671:SF13">
    <property type="entry name" value="SERINE_THREONINE-PROTEIN KINASE NEK2"/>
    <property type="match status" value="1"/>
</dbReference>
<keyword evidence="11" id="KW-1185">Reference proteome</keyword>
<dbReference type="PROSITE" id="PS00108">
    <property type="entry name" value="PROTEIN_KINASE_ST"/>
    <property type="match status" value="1"/>
</dbReference>
<evidence type="ECO:0000259" key="9">
    <source>
        <dbReference type="PROSITE" id="PS50011"/>
    </source>
</evidence>
<keyword evidence="3" id="KW-0808">Transferase</keyword>
<dbReference type="Pfam" id="PF00069">
    <property type="entry name" value="Pkinase"/>
    <property type="match status" value="1"/>
</dbReference>
<dbReference type="RefSeq" id="WP_104207681.1">
    <property type="nucleotide sequence ID" value="NZ_PHNF01000001.1"/>
</dbReference>
<gene>
    <name evidence="10" type="primary">prkC</name>
    <name evidence="10" type="ORF">MCORR_v1c00800</name>
</gene>
<organism evidence="10 11">
    <name type="scientific">Mesoplasma corruscae</name>
    <dbReference type="NCBI Taxonomy" id="216874"/>
    <lineage>
        <taxon>Bacteria</taxon>
        <taxon>Bacillati</taxon>
        <taxon>Mycoplasmatota</taxon>
        <taxon>Mollicutes</taxon>
        <taxon>Entomoplasmatales</taxon>
        <taxon>Entomoplasmataceae</taxon>
        <taxon>Mesoplasma</taxon>
    </lineage>
</organism>
<evidence type="ECO:0000256" key="2">
    <source>
        <dbReference type="ARBA" id="ARBA00012513"/>
    </source>
</evidence>
<dbReference type="PROSITE" id="PS50011">
    <property type="entry name" value="PROTEIN_KINASE_DOM"/>
    <property type="match status" value="1"/>
</dbReference>
<dbReference type="OrthoDB" id="9788659at2"/>
<keyword evidence="8" id="KW-0472">Membrane</keyword>
<keyword evidence="5 10" id="KW-0418">Kinase</keyword>
<dbReference type="InterPro" id="IPR050660">
    <property type="entry name" value="NEK_Ser/Thr_kinase"/>
</dbReference>
<name>A0A2S5RGV3_9MOLU</name>
<protein>
    <recommendedName>
        <fullName evidence="2">non-specific serine/threonine protein kinase</fullName>
        <ecNumber evidence="2">2.7.11.1</ecNumber>
    </recommendedName>
</protein>
<dbReference type="InterPro" id="IPR011009">
    <property type="entry name" value="Kinase-like_dom_sf"/>
</dbReference>
<dbReference type="SMART" id="SM00220">
    <property type="entry name" value="S_TKc"/>
    <property type="match status" value="1"/>
</dbReference>
<feature type="domain" description="Protein kinase" evidence="9">
    <location>
        <begin position="30"/>
        <end position="321"/>
    </location>
</feature>
<sequence length="385" mass="44540">MRSPIEIEKITRVDELEENEFVNLKVSNRYILMDQIGKGTFGVVYKAKDLLDNKTSKNEFVAIKIMVLPKSKTEKNKIIESEIKDEIKKYSNQIFNSRVVNIKDSFEWNKLLFIVMEYVDGKSFKDLIKETSSILTYEEIIYYFSEIALAIQGMHDMKMIHRDLKPDNILLTSNNKIKITDFGISHIKGFVSEDGNLQKTKKPSSPGTPRYSSPEQILDATKLEDLSSYQADIYSLGVMMYETATGTSIIKAHDQSFSLSKEKGKSIQDFFLNQTLVKKFILPSHINPKISNSLENIIMKCLEKNPEDRYGTATEVYNDLMKLEKKEKVEKNYKQNTLKSEDKIYKNPENEVFISFNKKFFKKIVLPAVVIIIFMFTFLLVINLL</sequence>